<keyword evidence="2" id="KW-0732">Signal</keyword>
<keyword evidence="5" id="KW-1185">Reference proteome</keyword>
<dbReference type="PROSITE" id="PS50072">
    <property type="entry name" value="CSA_PPIASE_2"/>
    <property type="match status" value="1"/>
</dbReference>
<feature type="chain" id="PRO_5019784434" evidence="2">
    <location>
        <begin position="24"/>
        <end position="223"/>
    </location>
</feature>
<evidence type="ECO:0000259" key="3">
    <source>
        <dbReference type="PROSITE" id="PS50072"/>
    </source>
</evidence>
<dbReference type="RefSeq" id="WP_170199259.1">
    <property type="nucleotide sequence ID" value="NZ_JBIUBA010000044.1"/>
</dbReference>
<dbReference type="Pfam" id="PF00160">
    <property type="entry name" value="Pro_isomerase"/>
    <property type="match status" value="1"/>
</dbReference>
<evidence type="ECO:0000313" key="4">
    <source>
        <dbReference type="EMBL" id="RKT68903.1"/>
    </source>
</evidence>
<feature type="signal peptide" evidence="2">
    <location>
        <begin position="1"/>
        <end position="23"/>
    </location>
</feature>
<name>A0A495X8A1_9PSEU</name>
<dbReference type="PROSITE" id="PS51257">
    <property type="entry name" value="PROKAR_LIPOPROTEIN"/>
    <property type="match status" value="1"/>
</dbReference>
<evidence type="ECO:0000256" key="1">
    <source>
        <dbReference type="ARBA" id="ARBA00002388"/>
    </source>
</evidence>
<dbReference type="SUPFAM" id="SSF50891">
    <property type="entry name" value="Cyclophilin-like"/>
    <property type="match status" value="1"/>
</dbReference>
<comment type="function">
    <text evidence="1">PPIases accelerate the folding of proteins. It catalyzes the cis-trans isomerization of proline imidic peptide bonds in oligopeptides.</text>
</comment>
<protein>
    <submittedName>
        <fullName evidence="4">Peptidyl-prolyl cis-trans isomerase B (Cyclophilin B)</fullName>
    </submittedName>
</protein>
<dbReference type="AlphaFoldDB" id="A0A495X8A1"/>
<dbReference type="CDD" id="cd00317">
    <property type="entry name" value="cyclophilin"/>
    <property type="match status" value="1"/>
</dbReference>
<dbReference type="PANTHER" id="PTHR45625:SF3">
    <property type="entry name" value="PEPTIDYL-PROLYL CIS-TRANS ISOMERASE B-RELATED"/>
    <property type="match status" value="1"/>
</dbReference>
<dbReference type="GO" id="GO:0003755">
    <property type="term" value="F:peptidyl-prolyl cis-trans isomerase activity"/>
    <property type="evidence" value="ECO:0007669"/>
    <property type="project" value="InterPro"/>
</dbReference>
<dbReference type="InterPro" id="IPR029000">
    <property type="entry name" value="Cyclophilin-like_dom_sf"/>
</dbReference>
<feature type="domain" description="PPIase cyclophilin-type" evidence="3">
    <location>
        <begin position="70"/>
        <end position="222"/>
    </location>
</feature>
<reference evidence="4 5" key="1">
    <citation type="submission" date="2018-10" db="EMBL/GenBank/DDBJ databases">
        <title>Sequencing the genomes of 1000 actinobacteria strains.</title>
        <authorList>
            <person name="Klenk H.-P."/>
        </authorList>
    </citation>
    <scope>NUCLEOTIDE SEQUENCE [LARGE SCALE GENOMIC DNA]</scope>
    <source>
        <strain evidence="4 5">DSM 43911</strain>
    </source>
</reference>
<accession>A0A495X8A1</accession>
<evidence type="ECO:0000313" key="5">
    <source>
        <dbReference type="Proteomes" id="UP000272729"/>
    </source>
</evidence>
<dbReference type="Gene3D" id="2.40.100.10">
    <property type="entry name" value="Cyclophilin-like"/>
    <property type="match status" value="1"/>
</dbReference>
<dbReference type="InterPro" id="IPR044666">
    <property type="entry name" value="Cyclophilin_A-like"/>
</dbReference>
<proteinExistence type="predicted"/>
<evidence type="ECO:0000256" key="2">
    <source>
        <dbReference type="SAM" id="SignalP"/>
    </source>
</evidence>
<keyword evidence="4" id="KW-0413">Isomerase</keyword>
<organism evidence="4 5">
    <name type="scientific">Saccharothrix variisporea</name>
    <dbReference type="NCBI Taxonomy" id="543527"/>
    <lineage>
        <taxon>Bacteria</taxon>
        <taxon>Bacillati</taxon>
        <taxon>Actinomycetota</taxon>
        <taxon>Actinomycetes</taxon>
        <taxon>Pseudonocardiales</taxon>
        <taxon>Pseudonocardiaceae</taxon>
        <taxon>Saccharothrix</taxon>
    </lineage>
</organism>
<dbReference type="EMBL" id="RBXR01000001">
    <property type="protein sequence ID" value="RKT68903.1"/>
    <property type="molecule type" value="Genomic_DNA"/>
</dbReference>
<dbReference type="PANTHER" id="PTHR45625">
    <property type="entry name" value="PEPTIDYL-PROLYL CIS-TRANS ISOMERASE-RELATED"/>
    <property type="match status" value="1"/>
</dbReference>
<dbReference type="Proteomes" id="UP000272729">
    <property type="component" value="Unassembled WGS sequence"/>
</dbReference>
<comment type="caution">
    <text evidence="4">The sequence shown here is derived from an EMBL/GenBank/DDBJ whole genome shotgun (WGS) entry which is preliminary data.</text>
</comment>
<gene>
    <name evidence="4" type="ORF">DFJ66_2096</name>
</gene>
<dbReference type="InterPro" id="IPR002130">
    <property type="entry name" value="Cyclophilin-type_PPIase_dom"/>
</dbReference>
<sequence length="223" mass="23475">MARRVLLLLVPLALTAGCTTAVAGRPVAGPLPEVPTVACDYDHPVDGPAKDVDPPVERADAEGTVVVEVETSQGALEFSLDAASAPCSVHNFRHLVAEKFFEGTSCHRLTVDGLWVLQCGDATDTGQGTTGYEFDDPDAKTGGYDRGVIAMANRQEAGTNSSQFFIVHKDSSFDPDFPVLGRVSKGMDVIDKVAAGGVVPGTGFSETDGRPVVPLKFVSLKEK</sequence>